<dbReference type="Pfam" id="PF02627">
    <property type="entry name" value="CMD"/>
    <property type="match status" value="1"/>
</dbReference>
<keyword evidence="2" id="KW-0575">Peroxidase</keyword>
<dbReference type="InterPro" id="IPR029032">
    <property type="entry name" value="AhpD-like"/>
</dbReference>
<dbReference type="GO" id="GO:0051920">
    <property type="term" value="F:peroxiredoxin activity"/>
    <property type="evidence" value="ECO:0007669"/>
    <property type="project" value="InterPro"/>
</dbReference>
<evidence type="ECO:0000313" key="3">
    <source>
        <dbReference type="Proteomes" id="UP000189674"/>
    </source>
</evidence>
<dbReference type="AlphaFoldDB" id="A0A1U9NQW0"/>
<dbReference type="SUPFAM" id="SSF69118">
    <property type="entry name" value="AhpD-like"/>
    <property type="match status" value="1"/>
</dbReference>
<dbReference type="KEGG" id="alus:STSP2_03372"/>
<evidence type="ECO:0000313" key="2">
    <source>
        <dbReference type="EMBL" id="AQT70167.1"/>
    </source>
</evidence>
<keyword evidence="3" id="KW-1185">Reference proteome</keyword>
<reference evidence="3" key="1">
    <citation type="submission" date="2017-02" db="EMBL/GenBank/DDBJ databases">
        <title>Comparative genomics and description of representatives of a novel lineage of planctomycetes thriving in anoxic sediments.</title>
        <authorList>
            <person name="Spring S."/>
            <person name="Bunk B."/>
            <person name="Sproer C."/>
        </authorList>
    </citation>
    <scope>NUCLEOTIDE SEQUENCE [LARGE SCALE GENOMIC DNA]</scope>
    <source>
        <strain evidence="3">ST-NAGAB-D1</strain>
    </source>
</reference>
<dbReference type="NCBIfam" id="TIGR00778">
    <property type="entry name" value="ahpD_dom"/>
    <property type="match status" value="1"/>
</dbReference>
<dbReference type="Proteomes" id="UP000189674">
    <property type="component" value="Chromosome"/>
</dbReference>
<keyword evidence="2" id="KW-0560">Oxidoreductase</keyword>
<dbReference type="STRING" id="1936003.STSP2_03372"/>
<dbReference type="InterPro" id="IPR004675">
    <property type="entry name" value="AhpD_core"/>
</dbReference>
<dbReference type="PANTHER" id="PTHR33930">
    <property type="entry name" value="ALKYL HYDROPEROXIDE REDUCTASE AHPD"/>
    <property type="match status" value="1"/>
</dbReference>
<feature type="domain" description="Carboxymuconolactone decarboxylase-like" evidence="1">
    <location>
        <begin position="24"/>
        <end position="102"/>
    </location>
</feature>
<accession>A0A1U9NQW0</accession>
<dbReference type="Gene3D" id="1.20.1290.10">
    <property type="entry name" value="AhpD-like"/>
    <property type="match status" value="1"/>
</dbReference>
<name>A0A1U9NQW0_9BACT</name>
<dbReference type="PANTHER" id="PTHR33930:SF2">
    <property type="entry name" value="BLR3452 PROTEIN"/>
    <property type="match status" value="1"/>
</dbReference>
<evidence type="ECO:0000259" key="1">
    <source>
        <dbReference type="Pfam" id="PF02627"/>
    </source>
</evidence>
<proteinExistence type="predicted"/>
<dbReference type="EMBL" id="CP019791">
    <property type="protein sequence ID" value="AQT70167.1"/>
    <property type="molecule type" value="Genomic_DNA"/>
</dbReference>
<dbReference type="InterPro" id="IPR003779">
    <property type="entry name" value="CMD-like"/>
</dbReference>
<dbReference type="RefSeq" id="WP_205847930.1">
    <property type="nucleotide sequence ID" value="NZ_CP019791.1"/>
</dbReference>
<organism evidence="2 3">
    <name type="scientific">Anaerohalosphaera lusitana</name>
    <dbReference type="NCBI Taxonomy" id="1936003"/>
    <lineage>
        <taxon>Bacteria</taxon>
        <taxon>Pseudomonadati</taxon>
        <taxon>Planctomycetota</taxon>
        <taxon>Phycisphaerae</taxon>
        <taxon>Sedimentisphaerales</taxon>
        <taxon>Anaerohalosphaeraceae</taxon>
        <taxon>Anaerohalosphaera</taxon>
    </lineage>
</organism>
<sequence length="113" mass="12230">MANQAKDFYGEWKHKTKKMQEMAPDTVKGFAGMFEKIMGEGALSVREKELVALGIGLSEQCQPCIYLHVQKCLAAGATKEQIMEAASVSVVMSGGPAFTHLPEVIEALEALEA</sequence>
<gene>
    <name evidence="2" type="ORF">STSP2_03372</name>
</gene>
<protein>
    <submittedName>
        <fullName evidence="2">Alkylhydroperoxidase/carboxymuconolactone decarboxylase family protein</fullName>
    </submittedName>
</protein>